<accession>A0A7W7VED4</accession>
<dbReference type="AlphaFoldDB" id="A0A7W7VED4"/>
<gene>
    <name evidence="1" type="ORF">FHR82_003224</name>
</gene>
<comment type="caution">
    <text evidence="1">The sequence shown here is derived from an EMBL/GenBank/DDBJ whole genome shotgun (WGS) entry which is preliminary data.</text>
</comment>
<sequence>MSVGNGMGELCGEAEFAELVTAMVNEAAPRLFAVVQELGERVDGRIAAWGMAFEDRADVVCDGATLLGVRSPECACRLLGRDPDVTARLVWVESPPVS</sequence>
<organism evidence="1 2">
    <name type="scientific">Actinophytocola algeriensis</name>
    <dbReference type="NCBI Taxonomy" id="1768010"/>
    <lineage>
        <taxon>Bacteria</taxon>
        <taxon>Bacillati</taxon>
        <taxon>Actinomycetota</taxon>
        <taxon>Actinomycetes</taxon>
        <taxon>Pseudonocardiales</taxon>
        <taxon>Pseudonocardiaceae</taxon>
    </lineage>
</organism>
<evidence type="ECO:0000313" key="1">
    <source>
        <dbReference type="EMBL" id="MBB4907004.1"/>
    </source>
</evidence>
<protein>
    <submittedName>
        <fullName evidence="1">Uncharacterized protein</fullName>
    </submittedName>
</protein>
<reference evidence="1 2" key="1">
    <citation type="submission" date="2020-08" db="EMBL/GenBank/DDBJ databases">
        <title>Genomic Encyclopedia of Type Strains, Phase III (KMG-III): the genomes of soil and plant-associated and newly described type strains.</title>
        <authorList>
            <person name="Whitman W."/>
        </authorList>
    </citation>
    <scope>NUCLEOTIDE SEQUENCE [LARGE SCALE GENOMIC DNA]</scope>
    <source>
        <strain evidence="1 2">CECT 8960</strain>
    </source>
</reference>
<dbReference type="EMBL" id="JACHJQ010000003">
    <property type="protein sequence ID" value="MBB4907004.1"/>
    <property type="molecule type" value="Genomic_DNA"/>
</dbReference>
<proteinExistence type="predicted"/>
<evidence type="ECO:0000313" key="2">
    <source>
        <dbReference type="Proteomes" id="UP000520767"/>
    </source>
</evidence>
<dbReference type="RefSeq" id="WP_225944029.1">
    <property type="nucleotide sequence ID" value="NZ_JACHJQ010000003.1"/>
</dbReference>
<keyword evidence="2" id="KW-1185">Reference proteome</keyword>
<name>A0A7W7VED4_9PSEU</name>
<dbReference type="Proteomes" id="UP000520767">
    <property type="component" value="Unassembled WGS sequence"/>
</dbReference>